<dbReference type="AlphaFoldDB" id="A0A1S6GL86"/>
<accession>A0A1S6GL86</accession>
<feature type="compositionally biased region" description="Polar residues" evidence="2">
    <location>
        <begin position="16"/>
        <end position="31"/>
    </location>
</feature>
<keyword evidence="1" id="KW-0343">GTPase activation</keyword>
<feature type="compositionally biased region" description="Basic and acidic residues" evidence="2">
    <location>
        <begin position="1"/>
        <end position="11"/>
    </location>
</feature>
<evidence type="ECO:0000313" key="4">
    <source>
        <dbReference type="EMBL" id="AQS22617.1"/>
    </source>
</evidence>
<organism evidence="4">
    <name type="scientific">Pseudodiaptomus poplesia</name>
    <dbReference type="NCBI Taxonomy" id="213370"/>
    <lineage>
        <taxon>Eukaryota</taxon>
        <taxon>Metazoa</taxon>
        <taxon>Ecdysozoa</taxon>
        <taxon>Arthropoda</taxon>
        <taxon>Crustacea</taxon>
        <taxon>Multicrustacea</taxon>
        <taxon>Hexanauplia</taxon>
        <taxon>Copepoda</taxon>
        <taxon>Calanoida</taxon>
        <taxon>Pseudodiaptomidae</taxon>
        <taxon>Pseudodiaptomus</taxon>
    </lineage>
</organism>
<dbReference type="Gene3D" id="1.10.8.1310">
    <property type="match status" value="1"/>
</dbReference>
<evidence type="ECO:0000259" key="3">
    <source>
        <dbReference type="PROSITE" id="PS50086"/>
    </source>
</evidence>
<dbReference type="Pfam" id="PF00566">
    <property type="entry name" value="RabGAP-TBC"/>
    <property type="match status" value="1"/>
</dbReference>
<name>A0A1S6GL86_9MAXI</name>
<dbReference type="PANTHER" id="PTHR20913">
    <property type="entry name" value="TBC1 DOMAIN FAMILY MEMBER 20/GTPASE"/>
    <property type="match status" value="1"/>
</dbReference>
<dbReference type="SUPFAM" id="SSF47923">
    <property type="entry name" value="Ypt/Rab-GAP domain of gyp1p"/>
    <property type="match status" value="1"/>
</dbReference>
<protein>
    <submittedName>
        <fullName evidence="4">Tbc1 domain family member 20</fullName>
    </submittedName>
</protein>
<dbReference type="EMBL" id="KY314183">
    <property type="protein sequence ID" value="AQS22617.1"/>
    <property type="molecule type" value="mRNA"/>
</dbReference>
<feature type="region of interest" description="Disordered" evidence="2">
    <location>
        <begin position="1"/>
        <end position="32"/>
    </location>
</feature>
<dbReference type="PROSITE" id="PS50086">
    <property type="entry name" value="TBC_RABGAP"/>
    <property type="match status" value="1"/>
</dbReference>
<dbReference type="InterPro" id="IPR035969">
    <property type="entry name" value="Rab-GAP_TBC_sf"/>
</dbReference>
<dbReference type="GO" id="GO:0005096">
    <property type="term" value="F:GTPase activator activity"/>
    <property type="evidence" value="ECO:0007669"/>
    <property type="project" value="UniProtKB-KW"/>
</dbReference>
<sequence length="309" mass="35141">MALDHDRKMEEDLTVSEDQILTGDSSENNKISCPKYRGSLKFRNCDRLPAPSCPHPSSTTGYRLRRATRYSGSSMYTTSNSSSQEEEEVQQERLIQRRRRRRRHRKISSLERDKTSAAYYSKKLAHIEAALLNSDRDALAQLAVSQGGLLSDEIRARVWPRLMGINMVETDITAPTDEEIQKHPEYNQVVLDVNRSLKRFPPCIGEEERPALHEQLTRLIIRVIMAHPQLHYYQSYHDVAITFLLVVVEGVGLSNRRATLNLSLTAVHGTHYGANSSASPVHLSHIRSDVRNIPLSWRVPSSYDIALPC</sequence>
<evidence type="ECO:0000256" key="2">
    <source>
        <dbReference type="SAM" id="MobiDB-lite"/>
    </source>
</evidence>
<dbReference type="InterPro" id="IPR000195">
    <property type="entry name" value="Rab-GAP-TBC_dom"/>
</dbReference>
<reference evidence="4" key="1">
    <citation type="journal article" date="2017" name="Aquat. Toxicol.">
        <title>Spliced leader-based analyses reveal the effects of polycyclic aromatic hydrocarbons on gene expression in the copepod Pseudodiaptomus poplesia.</title>
        <authorList>
            <person name="Zhuang Y."/>
            <person name="Yang F."/>
            <person name="Xu D."/>
            <person name="Chen H."/>
            <person name="Zhang H."/>
            <person name="Liu G."/>
        </authorList>
    </citation>
    <scope>NUCLEOTIDE SEQUENCE</scope>
</reference>
<dbReference type="GO" id="GO:0005789">
    <property type="term" value="C:endoplasmic reticulum membrane"/>
    <property type="evidence" value="ECO:0007669"/>
    <property type="project" value="TreeGrafter"/>
</dbReference>
<dbReference type="InterPro" id="IPR045913">
    <property type="entry name" value="TBC20/Gyp8-like"/>
</dbReference>
<dbReference type="GO" id="GO:0006888">
    <property type="term" value="P:endoplasmic reticulum to Golgi vesicle-mediated transport"/>
    <property type="evidence" value="ECO:0007669"/>
    <property type="project" value="TreeGrafter"/>
</dbReference>
<dbReference type="PANTHER" id="PTHR20913:SF7">
    <property type="entry name" value="RE60063P"/>
    <property type="match status" value="1"/>
</dbReference>
<dbReference type="FunFam" id="1.10.8.1310:FF:000001">
    <property type="entry name" value="TBC1 domain family, member 20"/>
    <property type="match status" value="1"/>
</dbReference>
<evidence type="ECO:0000256" key="1">
    <source>
        <dbReference type="ARBA" id="ARBA00022468"/>
    </source>
</evidence>
<feature type="domain" description="Rab-GAP TBC" evidence="3">
    <location>
        <begin position="149"/>
        <end position="309"/>
    </location>
</feature>
<proteinExistence type="evidence at transcript level"/>